<gene>
    <name evidence="1" type="ORF">LPLAT_LOCUS1557</name>
</gene>
<dbReference type="Proteomes" id="UP001497644">
    <property type="component" value="Chromosome 10"/>
</dbReference>
<name>A0AAV2N6E9_9HYME</name>
<proteinExistence type="predicted"/>
<evidence type="ECO:0000313" key="1">
    <source>
        <dbReference type="EMBL" id="CAL1675056.1"/>
    </source>
</evidence>
<sequence>MSTRGDPRPEKRKIDLFCGESNPDIIPEIRYKGPPLVAPASAAAENLSLHKCDHGTPGPGSHSIVSACVVPTYPMREQPVFARFGCHKSLREAG</sequence>
<protein>
    <submittedName>
        <fullName evidence="1">Uncharacterized protein</fullName>
    </submittedName>
</protein>
<accession>A0AAV2N6E9</accession>
<dbReference type="AlphaFoldDB" id="A0AAV2N6E9"/>
<keyword evidence="2" id="KW-1185">Reference proteome</keyword>
<dbReference type="EMBL" id="OZ034833">
    <property type="protein sequence ID" value="CAL1675056.1"/>
    <property type="molecule type" value="Genomic_DNA"/>
</dbReference>
<organism evidence="1 2">
    <name type="scientific">Lasius platythorax</name>
    <dbReference type="NCBI Taxonomy" id="488582"/>
    <lineage>
        <taxon>Eukaryota</taxon>
        <taxon>Metazoa</taxon>
        <taxon>Ecdysozoa</taxon>
        <taxon>Arthropoda</taxon>
        <taxon>Hexapoda</taxon>
        <taxon>Insecta</taxon>
        <taxon>Pterygota</taxon>
        <taxon>Neoptera</taxon>
        <taxon>Endopterygota</taxon>
        <taxon>Hymenoptera</taxon>
        <taxon>Apocrita</taxon>
        <taxon>Aculeata</taxon>
        <taxon>Formicoidea</taxon>
        <taxon>Formicidae</taxon>
        <taxon>Formicinae</taxon>
        <taxon>Lasius</taxon>
        <taxon>Lasius</taxon>
    </lineage>
</organism>
<evidence type="ECO:0000313" key="2">
    <source>
        <dbReference type="Proteomes" id="UP001497644"/>
    </source>
</evidence>
<reference evidence="1" key="1">
    <citation type="submission" date="2024-04" db="EMBL/GenBank/DDBJ databases">
        <authorList>
            <consortium name="Molecular Ecology Group"/>
        </authorList>
    </citation>
    <scope>NUCLEOTIDE SEQUENCE</scope>
</reference>